<evidence type="ECO:0000256" key="9">
    <source>
        <dbReference type="ARBA" id="ARBA00023002"/>
    </source>
</evidence>
<reference evidence="15" key="1">
    <citation type="submission" date="2024-04" db="EMBL/GenBank/DDBJ databases">
        <authorList>
            <person name="Shaw F."/>
            <person name="Minotto A."/>
        </authorList>
    </citation>
    <scope>NUCLEOTIDE SEQUENCE [LARGE SCALE GENOMIC DNA]</scope>
</reference>
<evidence type="ECO:0000313" key="15">
    <source>
        <dbReference type="Proteomes" id="UP001497453"/>
    </source>
</evidence>
<evidence type="ECO:0000256" key="8">
    <source>
        <dbReference type="ARBA" id="ARBA00022989"/>
    </source>
</evidence>
<dbReference type="InterPro" id="IPR017972">
    <property type="entry name" value="Cyt_P450_CS"/>
</dbReference>
<dbReference type="PRINTS" id="PR00463">
    <property type="entry name" value="EP450I"/>
</dbReference>
<evidence type="ECO:0000256" key="1">
    <source>
        <dbReference type="ARBA" id="ARBA00001971"/>
    </source>
</evidence>
<gene>
    <name evidence="14" type="ORF">GFSPODELE1_LOCUS623</name>
</gene>
<evidence type="ECO:0008006" key="16">
    <source>
        <dbReference type="Google" id="ProtNLM"/>
    </source>
</evidence>
<keyword evidence="5 13" id="KW-0349">Heme</keyword>
<keyword evidence="11 13" id="KW-0503">Monooxygenase</keyword>
<comment type="pathway">
    <text evidence="3">Secondary metabolite biosynthesis.</text>
</comment>
<dbReference type="InterPro" id="IPR036396">
    <property type="entry name" value="Cyt_P450_sf"/>
</dbReference>
<dbReference type="EMBL" id="OZ037944">
    <property type="protein sequence ID" value="CAL1695174.1"/>
    <property type="molecule type" value="Genomic_DNA"/>
</dbReference>
<comment type="subcellular location">
    <subcellularLocation>
        <location evidence="2">Membrane</location>
        <topology evidence="2">Single-pass membrane protein</topology>
    </subcellularLocation>
</comment>
<comment type="cofactor">
    <cofactor evidence="1">
        <name>heme</name>
        <dbReference type="ChEBI" id="CHEBI:30413"/>
    </cofactor>
</comment>
<keyword evidence="7 13" id="KW-0479">Metal-binding</keyword>
<dbReference type="PRINTS" id="PR00385">
    <property type="entry name" value="P450"/>
</dbReference>
<dbReference type="Gene3D" id="1.10.630.10">
    <property type="entry name" value="Cytochrome P450"/>
    <property type="match status" value="1"/>
</dbReference>
<dbReference type="Proteomes" id="UP001497453">
    <property type="component" value="Chromosome 1"/>
</dbReference>
<dbReference type="InterPro" id="IPR050364">
    <property type="entry name" value="Cytochrome_P450_fung"/>
</dbReference>
<sequence length="516" mass="58147">MALSLLDIAICSAALLIFHWLSNRGSRRSSLPLPPCLPGLPVIGNLRDLQADENWLTFLQWGKAYNSDLIRLRSLGTDFVFVNTLEVAVDLFDKRSSIYNDRPWYTMLNDLVGFGWLITFIPYGDLWKDTRRSFHREIGPVGLKRFTNIELAASRQLLRRLRSSPEVFMKHIRHMAGRIIMRIAYGIEIKEENDAYIDIAEEAMQAFSACTNAGSFLVDLIPIMKYLPEWSPGSGFKQLAKTWRAPVTAMLDRPFEFVKKHTELDDIPTCAAVSLREDMKKRDVDPAYADYVAKATLASMYAGGADTTVSTLSSFILAMTLYPDVQVRAQEEIDRVVGAGRLPDFSDRNSLPYVEAVVRESLRWHPVLPINVPHRLLQDDEYNGYFLPKGTVVIGNIWAMLHDPMVYPDPGAFKPERFLKDGVLDPTVRDPTVACFGFGRRLCPGRFLAKESVWITVASLLATYKFSKAIGPDGKPLTPKEDYIPGSLSHPKPFACDMRPRSVECEALIMASSNED</sequence>
<keyword evidence="8" id="KW-1133">Transmembrane helix</keyword>
<evidence type="ECO:0000256" key="11">
    <source>
        <dbReference type="ARBA" id="ARBA00023033"/>
    </source>
</evidence>
<evidence type="ECO:0000256" key="13">
    <source>
        <dbReference type="RuleBase" id="RU000461"/>
    </source>
</evidence>
<keyword evidence="12" id="KW-0472">Membrane</keyword>
<evidence type="ECO:0000256" key="7">
    <source>
        <dbReference type="ARBA" id="ARBA00022723"/>
    </source>
</evidence>
<evidence type="ECO:0000256" key="5">
    <source>
        <dbReference type="ARBA" id="ARBA00022617"/>
    </source>
</evidence>
<dbReference type="PANTHER" id="PTHR46300:SF7">
    <property type="entry name" value="P450, PUTATIVE (EUROFUNG)-RELATED"/>
    <property type="match status" value="1"/>
</dbReference>
<evidence type="ECO:0000256" key="4">
    <source>
        <dbReference type="ARBA" id="ARBA00010617"/>
    </source>
</evidence>
<dbReference type="InterPro" id="IPR001128">
    <property type="entry name" value="Cyt_P450"/>
</dbReference>
<evidence type="ECO:0000256" key="10">
    <source>
        <dbReference type="ARBA" id="ARBA00023004"/>
    </source>
</evidence>
<evidence type="ECO:0000256" key="2">
    <source>
        <dbReference type="ARBA" id="ARBA00004167"/>
    </source>
</evidence>
<protein>
    <recommendedName>
        <fullName evidence="16">Cytochrome P450</fullName>
    </recommendedName>
</protein>
<organism evidence="14 15">
    <name type="scientific">Somion occarium</name>
    <dbReference type="NCBI Taxonomy" id="3059160"/>
    <lineage>
        <taxon>Eukaryota</taxon>
        <taxon>Fungi</taxon>
        <taxon>Dikarya</taxon>
        <taxon>Basidiomycota</taxon>
        <taxon>Agaricomycotina</taxon>
        <taxon>Agaricomycetes</taxon>
        <taxon>Polyporales</taxon>
        <taxon>Cerrenaceae</taxon>
        <taxon>Somion</taxon>
    </lineage>
</organism>
<dbReference type="PROSITE" id="PS00086">
    <property type="entry name" value="CYTOCHROME_P450"/>
    <property type="match status" value="1"/>
</dbReference>
<comment type="similarity">
    <text evidence="4 13">Belongs to the cytochrome P450 family.</text>
</comment>
<keyword evidence="10 13" id="KW-0408">Iron</keyword>
<evidence type="ECO:0000256" key="12">
    <source>
        <dbReference type="ARBA" id="ARBA00023136"/>
    </source>
</evidence>
<name>A0ABP1CKJ8_9APHY</name>
<evidence type="ECO:0000313" key="14">
    <source>
        <dbReference type="EMBL" id="CAL1695174.1"/>
    </source>
</evidence>
<dbReference type="InterPro" id="IPR002401">
    <property type="entry name" value="Cyt_P450_E_grp-I"/>
</dbReference>
<accession>A0ABP1CKJ8</accession>
<evidence type="ECO:0000256" key="6">
    <source>
        <dbReference type="ARBA" id="ARBA00022692"/>
    </source>
</evidence>
<keyword evidence="6" id="KW-0812">Transmembrane</keyword>
<dbReference type="PANTHER" id="PTHR46300">
    <property type="entry name" value="P450, PUTATIVE (EUROFUNG)-RELATED-RELATED"/>
    <property type="match status" value="1"/>
</dbReference>
<dbReference type="Pfam" id="PF00067">
    <property type="entry name" value="p450"/>
    <property type="match status" value="1"/>
</dbReference>
<keyword evidence="9 13" id="KW-0560">Oxidoreductase</keyword>
<dbReference type="CDD" id="cd11065">
    <property type="entry name" value="CYP64-like"/>
    <property type="match status" value="1"/>
</dbReference>
<keyword evidence="15" id="KW-1185">Reference proteome</keyword>
<proteinExistence type="inferred from homology"/>
<evidence type="ECO:0000256" key="3">
    <source>
        <dbReference type="ARBA" id="ARBA00005179"/>
    </source>
</evidence>
<dbReference type="SUPFAM" id="SSF48264">
    <property type="entry name" value="Cytochrome P450"/>
    <property type="match status" value="1"/>
</dbReference>